<feature type="region of interest" description="Disordered" evidence="5">
    <location>
        <begin position="176"/>
        <end position="228"/>
    </location>
</feature>
<protein>
    <submittedName>
        <fullName evidence="6">Uncharacterized protein</fullName>
    </submittedName>
</protein>
<dbReference type="InParanoid" id="G3PUT9"/>
<keyword evidence="3" id="KW-0804">Transcription</keyword>
<evidence type="ECO:0000256" key="4">
    <source>
        <dbReference type="ARBA" id="ARBA00023242"/>
    </source>
</evidence>
<proteinExistence type="predicted"/>
<dbReference type="GO" id="GO:0003677">
    <property type="term" value="F:DNA binding"/>
    <property type="evidence" value="ECO:0007669"/>
    <property type="project" value="UniProtKB-KW"/>
</dbReference>
<feature type="compositionally biased region" description="Polar residues" evidence="5">
    <location>
        <begin position="61"/>
        <end position="72"/>
    </location>
</feature>
<evidence type="ECO:0000256" key="1">
    <source>
        <dbReference type="ARBA" id="ARBA00023015"/>
    </source>
</evidence>
<dbReference type="STRING" id="69293.ENSGACP00000021376"/>
<dbReference type="Bgee" id="ENSGACG00000016203">
    <property type="expression patterns" value="Expressed in mesonephros and 12 other cell types or tissues"/>
</dbReference>
<evidence type="ECO:0000313" key="6">
    <source>
        <dbReference type="Ensembl" id="ENSGACP00000021376.1"/>
    </source>
</evidence>
<organism evidence="6">
    <name type="scientific">Gasterosteus aculeatus</name>
    <name type="common">Three-spined stickleback</name>
    <dbReference type="NCBI Taxonomy" id="69293"/>
    <lineage>
        <taxon>Eukaryota</taxon>
        <taxon>Metazoa</taxon>
        <taxon>Chordata</taxon>
        <taxon>Craniata</taxon>
        <taxon>Vertebrata</taxon>
        <taxon>Euteleostomi</taxon>
        <taxon>Actinopterygii</taxon>
        <taxon>Neopterygii</taxon>
        <taxon>Teleostei</taxon>
        <taxon>Neoteleostei</taxon>
        <taxon>Acanthomorphata</taxon>
        <taxon>Eupercaria</taxon>
        <taxon>Perciformes</taxon>
        <taxon>Cottioidei</taxon>
        <taxon>Gasterosteales</taxon>
        <taxon>Gasterosteidae</taxon>
        <taxon>Gasterosteus</taxon>
    </lineage>
</organism>
<dbReference type="GO" id="GO:0006357">
    <property type="term" value="P:regulation of transcription by RNA polymerase II"/>
    <property type="evidence" value="ECO:0007669"/>
    <property type="project" value="TreeGrafter"/>
</dbReference>
<reference evidence="6" key="1">
    <citation type="submission" date="2006-01" db="EMBL/GenBank/DDBJ databases">
        <authorList>
            <person name="Lindblad-Toh K."/>
            <person name="Mauceli E."/>
            <person name="Grabherr M."/>
            <person name="Chang J.L."/>
            <person name="Lander E.S."/>
        </authorList>
    </citation>
    <scope>NUCLEOTIDE SEQUENCE [LARGE SCALE GENOMIC DNA]</scope>
</reference>
<accession>G3PUT9</accession>
<reference evidence="6" key="2">
    <citation type="submission" date="2024-04" db="UniProtKB">
        <authorList>
            <consortium name="Ensembl"/>
        </authorList>
    </citation>
    <scope>IDENTIFICATION</scope>
</reference>
<sequence length="243" mass="27835">IRRRLFTPRFAAGRLSQGNQWWRKVFGKYRTTLCRARLRFLTRSERERWQKGKRNKKSRKVATSCSNATGPQTKRKSLRRSAKDQLPHCLENSSVDQTQEHVDVAKEQNLCSKAWSPETLKECRVFLRKINSPDNESTEEECDSCTVTLDEGSPAYLFGGRERELVGAVKAVKTKRKRSGASRELASFEPKSVQEADEIPKSKHKSPVVVSTESPQPPPAKMLRQSRMRGLTGPRWCDFVLEN</sequence>
<feature type="compositionally biased region" description="Basic residues" evidence="5">
    <location>
        <begin position="51"/>
        <end position="60"/>
    </location>
</feature>
<evidence type="ECO:0000256" key="2">
    <source>
        <dbReference type="ARBA" id="ARBA00023125"/>
    </source>
</evidence>
<keyword evidence="4" id="KW-0539">Nucleus</keyword>
<name>G3PUT9_GASAC</name>
<evidence type="ECO:0000256" key="5">
    <source>
        <dbReference type="SAM" id="MobiDB-lite"/>
    </source>
</evidence>
<dbReference type="GO" id="GO:0005634">
    <property type="term" value="C:nucleus"/>
    <property type="evidence" value="ECO:0007669"/>
    <property type="project" value="TreeGrafter"/>
</dbReference>
<keyword evidence="1" id="KW-0805">Transcription regulation</keyword>
<dbReference type="Ensembl" id="ENSGACT00000021417.1">
    <property type="protein sequence ID" value="ENSGACP00000021376.1"/>
    <property type="gene ID" value="ENSGACG00000016203.1"/>
</dbReference>
<feature type="region of interest" description="Disordered" evidence="5">
    <location>
        <begin position="48"/>
        <end position="83"/>
    </location>
</feature>
<keyword evidence="2" id="KW-0238">DNA-binding</keyword>
<dbReference type="PANTHER" id="PTHR21545">
    <property type="entry name" value="TRANSCRIPTION FACTOR MLR1/2"/>
    <property type="match status" value="1"/>
</dbReference>
<dbReference type="PANTHER" id="PTHR21545:SF10">
    <property type="entry name" value="LIGAND-DEPENDENT NUCLEAR RECEPTOR COREPRESSOR-LIKE PROTEIN"/>
    <property type="match status" value="1"/>
</dbReference>
<feature type="compositionally biased region" description="Basic and acidic residues" evidence="5">
    <location>
        <begin position="192"/>
        <end position="201"/>
    </location>
</feature>
<dbReference type="AlphaFoldDB" id="G3PUT9"/>
<evidence type="ECO:0000256" key="3">
    <source>
        <dbReference type="ARBA" id="ARBA00023163"/>
    </source>
</evidence>